<dbReference type="KEGG" id="mbd:MEBOL_006785"/>
<evidence type="ECO:0008006" key="4">
    <source>
        <dbReference type="Google" id="ProtNLM"/>
    </source>
</evidence>
<accession>A0A250INH6</accession>
<dbReference type="Pfam" id="PF14412">
    <property type="entry name" value="AHH"/>
    <property type="match status" value="1"/>
</dbReference>
<protein>
    <recommendedName>
        <fullName evidence="4">Lipoprotein</fullName>
    </recommendedName>
</protein>
<evidence type="ECO:0000256" key="1">
    <source>
        <dbReference type="SAM" id="SignalP"/>
    </source>
</evidence>
<organism evidence="2 3">
    <name type="scientific">Melittangium boletus DSM 14713</name>
    <dbReference type="NCBI Taxonomy" id="1294270"/>
    <lineage>
        <taxon>Bacteria</taxon>
        <taxon>Pseudomonadati</taxon>
        <taxon>Myxococcota</taxon>
        <taxon>Myxococcia</taxon>
        <taxon>Myxococcales</taxon>
        <taxon>Cystobacterineae</taxon>
        <taxon>Archangiaceae</taxon>
        <taxon>Melittangium</taxon>
    </lineage>
</organism>
<evidence type="ECO:0000313" key="2">
    <source>
        <dbReference type="EMBL" id="ATB33294.1"/>
    </source>
</evidence>
<evidence type="ECO:0000313" key="3">
    <source>
        <dbReference type="Proteomes" id="UP000217289"/>
    </source>
</evidence>
<dbReference type="OrthoDB" id="5513339at2"/>
<dbReference type="PROSITE" id="PS51257">
    <property type="entry name" value="PROKAR_LIPOPROTEIN"/>
    <property type="match status" value="1"/>
</dbReference>
<dbReference type="Proteomes" id="UP000217289">
    <property type="component" value="Chromosome"/>
</dbReference>
<sequence length="451" mass="49362">MAPRRLIVVVLLLALSTACSTTRVVRLDTNQGEPFIHISPEDETKPVQLGEEEFTKAISREIQEKRLSVNPEKAARDLFEIPPHTGWYRYTQREGVIPLNGQTQASQWAEVDARVLREYLRFCEAIGKPGDCRKVLMNSPILTGDSRYALGMSFAFEETVPEMMQAFKGMADPEAIKASLYWTMTIYAAMWLAPEPVFSKGLATAVTASFICYIGVDTFWTLIQGWRRLVEELEHATSFAEIREAGTKYGKVMGKNAARAFALLLTAAIGHTAASFSAKVPTLPGSAQASVAGAARVGIQLTAVAQVEAVAVTADALTIALAPNAVATTAQSMKGAASRPVDAEGPEHHIASDKFSTSTNNGGPWTPRYQELFDKAGMSLDDAANKVRVPGHKGPHPQEYHEEVFRRLRDATLECRSIQQCRKALTSELQRLGQRISTPGTRLNKLVTRSS</sequence>
<keyword evidence="1" id="KW-0732">Signal</keyword>
<dbReference type="AlphaFoldDB" id="A0A250INH6"/>
<dbReference type="EMBL" id="CP022163">
    <property type="protein sequence ID" value="ATB33294.1"/>
    <property type="molecule type" value="Genomic_DNA"/>
</dbReference>
<proteinExistence type="predicted"/>
<feature type="signal peptide" evidence="1">
    <location>
        <begin position="1"/>
        <end position="20"/>
    </location>
</feature>
<dbReference type="InterPro" id="IPR032871">
    <property type="entry name" value="AHH_dom_containing"/>
</dbReference>
<gene>
    <name evidence="2" type="ORF">MEBOL_006785</name>
</gene>
<keyword evidence="3" id="KW-1185">Reference proteome</keyword>
<reference evidence="2 3" key="1">
    <citation type="submission" date="2017-06" db="EMBL/GenBank/DDBJ databases">
        <authorList>
            <person name="Kim H.J."/>
            <person name="Triplett B.A."/>
        </authorList>
    </citation>
    <scope>NUCLEOTIDE SEQUENCE [LARGE SCALE GENOMIC DNA]</scope>
    <source>
        <strain evidence="2 3">DSM 14713</strain>
    </source>
</reference>
<feature type="chain" id="PRO_5013213431" description="Lipoprotein" evidence="1">
    <location>
        <begin position="21"/>
        <end position="451"/>
    </location>
</feature>
<name>A0A250INH6_9BACT</name>